<reference evidence="5" key="2">
    <citation type="submission" date="2015-06" db="UniProtKB">
        <authorList>
            <consortium name="EnsemblPlants"/>
        </authorList>
    </citation>
    <scope>IDENTIFICATION</scope>
</reference>
<evidence type="ECO:0000256" key="4">
    <source>
        <dbReference type="SAM" id="MobiDB-lite"/>
    </source>
</evidence>
<evidence type="ECO:0000256" key="2">
    <source>
        <dbReference type="ARBA" id="ARBA00022679"/>
    </source>
</evidence>
<keyword evidence="3" id="KW-0012">Acyltransferase</keyword>
<evidence type="ECO:0000256" key="3">
    <source>
        <dbReference type="ARBA" id="ARBA00023315"/>
    </source>
</evidence>
<dbReference type="EnsemblPlants" id="ORUFI03G35280.1">
    <property type="protein sequence ID" value="ORUFI03G35280.1"/>
    <property type="gene ID" value="ORUFI03G35280"/>
</dbReference>
<sequence length="516" mass="53755">MLPHPPPNSSPKTHTPIRSRIPPSRILPCTLFDLVRGAERRTTTMPTAAAMAGGMATGPGSRVTRYAKSTAASVTPVRPGKTHALSALDNAMERHAVYLVLYYRAAPGLDREPLKESLSDVLSQYPAMTGRLTRPAAAAAGGGGEGGEGGGATAAVHHGWIVKCNDAGVRTVDATAAATLDEWLATASGEEEMDLAYFEPMGPDPYIWSPFYVQLTEFADKSYALGLSCTHLHNDPTAAVLFLNAWAAAHRRDSPYPPFLHSPALAAKSAAPPPEHPLLAAKSRGSPDTGGEMSSATFRFSAAAMRALLSAVEPGTTPFAALAALFWLRVAAAAADAAAGGGAAEERELTLALDFRKRMQAPLPTGYYGTAVHFATARADLSSGLASVAAAVERRAAAVPEEELWPAIEWLHARQAAGGEPFQMYGPELTCMALDHVPLYGAEFAAGAAPARAACRVGGASGEGLVIVLPSAEGESARDVAVTLPAAVTARICRDGEVLRYGADVVFGPKVDTQAS</sequence>
<reference evidence="6" key="1">
    <citation type="submission" date="2013-06" db="EMBL/GenBank/DDBJ databases">
        <authorList>
            <person name="Zhao Q."/>
        </authorList>
    </citation>
    <scope>NUCLEOTIDE SEQUENCE</scope>
    <source>
        <strain evidence="6">cv. W1943</strain>
    </source>
</reference>
<name>A0A0E0P170_ORYRU</name>
<dbReference type="HOGENOM" id="CLU_049517_1_0_1"/>
<organism evidence="5 6">
    <name type="scientific">Oryza rufipogon</name>
    <name type="common">Brownbeard rice</name>
    <name type="synonym">Asian wild rice</name>
    <dbReference type="NCBI Taxonomy" id="4529"/>
    <lineage>
        <taxon>Eukaryota</taxon>
        <taxon>Viridiplantae</taxon>
        <taxon>Streptophyta</taxon>
        <taxon>Embryophyta</taxon>
        <taxon>Tracheophyta</taxon>
        <taxon>Spermatophyta</taxon>
        <taxon>Magnoliopsida</taxon>
        <taxon>Liliopsida</taxon>
        <taxon>Poales</taxon>
        <taxon>Poaceae</taxon>
        <taxon>BOP clade</taxon>
        <taxon>Oryzoideae</taxon>
        <taxon>Oryzeae</taxon>
        <taxon>Oryzinae</taxon>
        <taxon>Oryza</taxon>
    </lineage>
</organism>
<dbReference type="Gene3D" id="3.30.559.10">
    <property type="entry name" value="Chloramphenicol acetyltransferase-like domain"/>
    <property type="match status" value="2"/>
</dbReference>
<protein>
    <recommendedName>
        <fullName evidence="7">Transferase family protein</fullName>
    </recommendedName>
</protein>
<evidence type="ECO:0000313" key="5">
    <source>
        <dbReference type="EnsemblPlants" id="ORUFI03G35280.1"/>
    </source>
</evidence>
<dbReference type="PANTHER" id="PTHR31642:SF316">
    <property type="entry name" value="PROTEIN ECERIFERUM 26-LIKE"/>
    <property type="match status" value="1"/>
</dbReference>
<evidence type="ECO:0000313" key="6">
    <source>
        <dbReference type="Proteomes" id="UP000008022"/>
    </source>
</evidence>
<evidence type="ECO:0008006" key="7">
    <source>
        <dbReference type="Google" id="ProtNLM"/>
    </source>
</evidence>
<accession>A0A0E0P170</accession>
<feature type="region of interest" description="Disordered" evidence="4">
    <location>
        <begin position="1"/>
        <end position="21"/>
    </location>
</feature>
<dbReference type="AlphaFoldDB" id="A0A0E0P170"/>
<dbReference type="Proteomes" id="UP000008022">
    <property type="component" value="Unassembled WGS sequence"/>
</dbReference>
<keyword evidence="2" id="KW-0808">Transferase</keyword>
<dbReference type="InterPro" id="IPR023213">
    <property type="entry name" value="CAT-like_dom_sf"/>
</dbReference>
<dbReference type="GO" id="GO:0050734">
    <property type="term" value="F:hydroxycinnamoyltransferase activity"/>
    <property type="evidence" value="ECO:0007669"/>
    <property type="project" value="UniProtKB-ARBA"/>
</dbReference>
<dbReference type="eggNOG" id="ENOG502QVJH">
    <property type="taxonomic scope" value="Eukaryota"/>
</dbReference>
<evidence type="ECO:0000256" key="1">
    <source>
        <dbReference type="ARBA" id="ARBA00009861"/>
    </source>
</evidence>
<dbReference type="InterPro" id="IPR050317">
    <property type="entry name" value="Plant_Fungal_Acyltransferase"/>
</dbReference>
<dbReference type="OMA" id="GNWEVKC"/>
<keyword evidence="6" id="KW-1185">Reference proteome</keyword>
<comment type="similarity">
    <text evidence="1">Belongs to the plant acyltransferase family.</text>
</comment>
<dbReference type="PANTHER" id="PTHR31642">
    <property type="entry name" value="TRICHOTHECENE 3-O-ACETYLTRANSFERASE"/>
    <property type="match status" value="1"/>
</dbReference>
<proteinExistence type="inferred from homology"/>
<dbReference type="Pfam" id="PF02458">
    <property type="entry name" value="Transferase"/>
    <property type="match status" value="1"/>
</dbReference>
<dbReference type="STRING" id="4529.A0A0E0P170"/>
<dbReference type="Gramene" id="ORUFI03G35280.1">
    <property type="protein sequence ID" value="ORUFI03G35280.1"/>
    <property type="gene ID" value="ORUFI03G35280"/>
</dbReference>